<reference evidence="1" key="1">
    <citation type="journal article" date="2015" name="Nature">
        <title>Complex archaea that bridge the gap between prokaryotes and eukaryotes.</title>
        <authorList>
            <person name="Spang A."/>
            <person name="Saw J.H."/>
            <person name="Jorgensen S.L."/>
            <person name="Zaremba-Niedzwiedzka K."/>
            <person name="Martijn J."/>
            <person name="Lind A.E."/>
            <person name="van Eijk R."/>
            <person name="Schleper C."/>
            <person name="Guy L."/>
            <person name="Ettema T.J."/>
        </authorList>
    </citation>
    <scope>NUCLEOTIDE SEQUENCE</scope>
</reference>
<protein>
    <recommendedName>
        <fullName evidence="2">Radical SAM core domain-containing protein</fullName>
    </recommendedName>
</protein>
<name>A0A0F9AE86_9ZZZZ</name>
<dbReference type="AlphaFoldDB" id="A0A0F9AE86"/>
<comment type="caution">
    <text evidence="1">The sequence shown here is derived from an EMBL/GenBank/DDBJ whole genome shotgun (WGS) entry which is preliminary data.</text>
</comment>
<accession>A0A0F9AE86</accession>
<evidence type="ECO:0008006" key="2">
    <source>
        <dbReference type="Google" id="ProtNLM"/>
    </source>
</evidence>
<dbReference type="InterPro" id="IPR058240">
    <property type="entry name" value="rSAM_sf"/>
</dbReference>
<dbReference type="EMBL" id="LAZR01043182">
    <property type="protein sequence ID" value="KKL07695.1"/>
    <property type="molecule type" value="Genomic_DNA"/>
</dbReference>
<feature type="non-terminal residue" evidence="1">
    <location>
        <position position="1"/>
    </location>
</feature>
<dbReference type="SUPFAM" id="SSF102114">
    <property type="entry name" value="Radical SAM enzymes"/>
    <property type="match status" value="1"/>
</dbReference>
<proteinExistence type="predicted"/>
<sequence length="154" mass="17871">QDDLLSICEKVKQLGYSVKVDTNGSRPGVIRRLLKEGFVDYIAMDIKTDPFDYSPVIKKAIEPEDIFSSIRIIMASAINYEFRTTCIRPFVNEGVVERISQYIEGAMLYVLQRFHPAVMLHPEFFQNNEIGYDDQKLNYLKSIAEPWVDRCIIR</sequence>
<dbReference type="Gene3D" id="3.20.20.70">
    <property type="entry name" value="Aldolase class I"/>
    <property type="match status" value="1"/>
</dbReference>
<dbReference type="InterPro" id="IPR013785">
    <property type="entry name" value="Aldolase_TIM"/>
</dbReference>
<gene>
    <name evidence="1" type="ORF">LCGC14_2583430</name>
</gene>
<organism evidence="1">
    <name type="scientific">marine sediment metagenome</name>
    <dbReference type="NCBI Taxonomy" id="412755"/>
    <lineage>
        <taxon>unclassified sequences</taxon>
        <taxon>metagenomes</taxon>
        <taxon>ecological metagenomes</taxon>
    </lineage>
</organism>
<evidence type="ECO:0000313" key="1">
    <source>
        <dbReference type="EMBL" id="KKL07695.1"/>
    </source>
</evidence>